<dbReference type="SUPFAM" id="SSF143081">
    <property type="entry name" value="BB1717-like"/>
    <property type="match status" value="1"/>
</dbReference>
<evidence type="ECO:0000256" key="6">
    <source>
        <dbReference type="ARBA" id="ARBA00023125"/>
    </source>
</evidence>
<evidence type="ECO:0000256" key="5">
    <source>
        <dbReference type="ARBA" id="ARBA00023124"/>
    </source>
</evidence>
<dbReference type="EMBL" id="MCGI01000008">
    <property type="protein sequence ID" value="ODM02840.1"/>
    <property type="molecule type" value="Genomic_DNA"/>
</dbReference>
<keyword evidence="6" id="KW-0238">DNA-binding</keyword>
<comment type="caution">
    <text evidence="9">The sequence shown here is derived from an EMBL/GenBank/DDBJ whole genome shotgun (WGS) entry which is preliminary data.</text>
</comment>
<keyword evidence="3" id="KW-0227">DNA damage</keyword>
<dbReference type="GO" id="GO:0106300">
    <property type="term" value="P:protein-DNA covalent cross-linking repair"/>
    <property type="evidence" value="ECO:0007669"/>
    <property type="project" value="InterPro"/>
</dbReference>
<keyword evidence="4 8" id="KW-0378">Hydrolase</keyword>
<dbReference type="Gene3D" id="3.90.1680.10">
    <property type="entry name" value="SOS response associated peptidase-like"/>
    <property type="match status" value="1"/>
</dbReference>
<reference evidence="9 10" key="1">
    <citation type="submission" date="2016-07" db="EMBL/GenBank/DDBJ databases">
        <title>Characterization of isolates of Eisenbergiella tayi derived from blood cultures, using whole genome sequencing.</title>
        <authorList>
            <person name="Burdz T."/>
            <person name="Wiebe D."/>
            <person name="Huynh C."/>
            <person name="Bernard K."/>
        </authorList>
    </citation>
    <scope>NUCLEOTIDE SEQUENCE [LARGE SCALE GENOMIC DNA]</scope>
    <source>
        <strain evidence="9 10">NML 120489</strain>
    </source>
</reference>
<gene>
    <name evidence="9" type="primary">yedK</name>
    <name evidence="9" type="ORF">BEH84_06071</name>
</gene>
<evidence type="ECO:0000256" key="7">
    <source>
        <dbReference type="ARBA" id="ARBA00023239"/>
    </source>
</evidence>
<dbReference type="Pfam" id="PF02586">
    <property type="entry name" value="SRAP"/>
    <property type="match status" value="1"/>
</dbReference>
<keyword evidence="5" id="KW-0190">Covalent protein-DNA linkage</keyword>
<dbReference type="PANTHER" id="PTHR13604:SF0">
    <property type="entry name" value="ABASIC SITE PROCESSING PROTEIN HMCES"/>
    <property type="match status" value="1"/>
</dbReference>
<comment type="similarity">
    <text evidence="1 8">Belongs to the SOS response-associated peptidase family.</text>
</comment>
<dbReference type="InterPro" id="IPR036590">
    <property type="entry name" value="SRAP-like"/>
</dbReference>
<sequence length="194" mass="22568">MCGRYYINDETAKEIEKLIRQINDSLLLACKERDVYPSGKAPVIIGQNDRMLAEEFTWGFPGFDKKGVIFNARSETALEKKTFRDSVKERRCIIPATGFYEWSEKKDKYFFRSPDHRVLLFAGFYRQYEGSERFVILTTQANASLEGIHHRMPLILEPEEAESWMFDSEATDILLHKKPGLLEKEVKGQLSLFD</sequence>
<organism evidence="9 10">
    <name type="scientific">Eisenbergiella tayi</name>
    <dbReference type="NCBI Taxonomy" id="1432052"/>
    <lineage>
        <taxon>Bacteria</taxon>
        <taxon>Bacillati</taxon>
        <taxon>Bacillota</taxon>
        <taxon>Clostridia</taxon>
        <taxon>Lachnospirales</taxon>
        <taxon>Lachnospiraceae</taxon>
        <taxon>Eisenbergiella</taxon>
    </lineage>
</organism>
<name>A0A1E3A284_9FIRM</name>
<dbReference type="GO" id="GO:0016829">
    <property type="term" value="F:lyase activity"/>
    <property type="evidence" value="ECO:0007669"/>
    <property type="project" value="UniProtKB-KW"/>
</dbReference>
<accession>A0A1E3A284</accession>
<evidence type="ECO:0000256" key="3">
    <source>
        <dbReference type="ARBA" id="ARBA00022763"/>
    </source>
</evidence>
<protein>
    <recommendedName>
        <fullName evidence="8">Abasic site processing protein</fullName>
        <ecNumber evidence="8">3.4.-.-</ecNumber>
    </recommendedName>
</protein>
<dbReference type="RefSeq" id="WP_044972625.1">
    <property type="nucleotide sequence ID" value="NZ_DBFYTC010000019.1"/>
</dbReference>
<dbReference type="GO" id="GO:0008233">
    <property type="term" value="F:peptidase activity"/>
    <property type="evidence" value="ECO:0007669"/>
    <property type="project" value="UniProtKB-KW"/>
</dbReference>
<evidence type="ECO:0000256" key="2">
    <source>
        <dbReference type="ARBA" id="ARBA00022670"/>
    </source>
</evidence>
<dbReference type="GO" id="GO:0003697">
    <property type="term" value="F:single-stranded DNA binding"/>
    <property type="evidence" value="ECO:0007669"/>
    <property type="project" value="InterPro"/>
</dbReference>
<proteinExistence type="inferred from homology"/>
<dbReference type="PATRIC" id="fig|1432052.3.peg.6711"/>
<dbReference type="AlphaFoldDB" id="A0A1E3A284"/>
<dbReference type="GeneID" id="93304603"/>
<evidence type="ECO:0000256" key="1">
    <source>
        <dbReference type="ARBA" id="ARBA00008136"/>
    </source>
</evidence>
<evidence type="ECO:0000313" key="9">
    <source>
        <dbReference type="EMBL" id="ODM02840.1"/>
    </source>
</evidence>
<dbReference type="EC" id="3.4.-.-" evidence="8"/>
<keyword evidence="7" id="KW-0456">Lyase</keyword>
<keyword evidence="2 8" id="KW-0645">Protease</keyword>
<evidence type="ECO:0000256" key="8">
    <source>
        <dbReference type="RuleBase" id="RU364100"/>
    </source>
</evidence>
<dbReference type="PANTHER" id="PTHR13604">
    <property type="entry name" value="DC12-RELATED"/>
    <property type="match status" value="1"/>
</dbReference>
<dbReference type="Proteomes" id="UP000095003">
    <property type="component" value="Unassembled WGS sequence"/>
</dbReference>
<evidence type="ECO:0000256" key="4">
    <source>
        <dbReference type="ARBA" id="ARBA00022801"/>
    </source>
</evidence>
<dbReference type="GO" id="GO:0006508">
    <property type="term" value="P:proteolysis"/>
    <property type="evidence" value="ECO:0007669"/>
    <property type="project" value="UniProtKB-KW"/>
</dbReference>
<evidence type="ECO:0000313" key="10">
    <source>
        <dbReference type="Proteomes" id="UP000095003"/>
    </source>
</evidence>
<dbReference type="InterPro" id="IPR003738">
    <property type="entry name" value="SRAP"/>
</dbReference>